<dbReference type="InterPro" id="IPR023214">
    <property type="entry name" value="HAD_sf"/>
</dbReference>
<dbReference type="InterPro" id="IPR036412">
    <property type="entry name" value="HAD-like_sf"/>
</dbReference>
<dbReference type="SUPFAM" id="SSF56784">
    <property type="entry name" value="HAD-like"/>
    <property type="match status" value="1"/>
</dbReference>
<dbReference type="Proteomes" id="UP000430508">
    <property type="component" value="Chromosome"/>
</dbReference>
<dbReference type="Gene3D" id="3.40.50.1000">
    <property type="entry name" value="HAD superfamily/HAD-like"/>
    <property type="match status" value="1"/>
</dbReference>
<sequence>MESRGTGMRGILRPDFQYEMLQDIQAEDLQANGIKGLILDLDNTITPWNDRTLTEDVIAWFKKVNDAGIKACIVSNNRGPERVSAVADVLEILYVYRAKKPQKKAFLRGIRVLDIPESEVAVIGDQLFTDVFGGNKLGLKTILVSPIAQREFPGTKVLRFMERLVGRKAKYTRTIKS</sequence>
<dbReference type="InterPro" id="IPR027706">
    <property type="entry name" value="PGP_Pase"/>
</dbReference>
<dbReference type="NCBIfam" id="TIGR01662">
    <property type="entry name" value="HAD-SF-IIIA"/>
    <property type="match status" value="1"/>
</dbReference>
<dbReference type="Pfam" id="PF09419">
    <property type="entry name" value="PGP_phosphatase"/>
    <property type="match status" value="1"/>
</dbReference>
<dbReference type="AlphaFoldDB" id="A0A857DIQ0"/>
<name>A0A857DIQ0_9FIRM</name>
<dbReference type="NCBIfam" id="TIGR01668">
    <property type="entry name" value="YqeG_hyp_ppase"/>
    <property type="match status" value="1"/>
</dbReference>
<dbReference type="CDD" id="cd16416">
    <property type="entry name" value="HAD_BsYqeG-like"/>
    <property type="match status" value="1"/>
</dbReference>
<evidence type="ECO:0000313" key="2">
    <source>
        <dbReference type="Proteomes" id="UP000430508"/>
    </source>
</evidence>
<proteinExistence type="predicted"/>
<dbReference type="EMBL" id="CP046996">
    <property type="protein sequence ID" value="QHA00349.1"/>
    <property type="molecule type" value="Genomic_DNA"/>
</dbReference>
<accession>A0A857DIQ0</accession>
<dbReference type="GO" id="GO:0008962">
    <property type="term" value="F:phosphatidylglycerophosphatase activity"/>
    <property type="evidence" value="ECO:0007669"/>
    <property type="project" value="InterPro"/>
</dbReference>
<gene>
    <name evidence="1" type="ORF">GQ588_06730</name>
</gene>
<evidence type="ECO:0000313" key="1">
    <source>
        <dbReference type="EMBL" id="QHA00349.1"/>
    </source>
</evidence>
<organism evidence="1 2">
    <name type="scientific">Dehalobacter restrictus</name>
    <dbReference type="NCBI Taxonomy" id="55583"/>
    <lineage>
        <taxon>Bacteria</taxon>
        <taxon>Bacillati</taxon>
        <taxon>Bacillota</taxon>
        <taxon>Clostridia</taxon>
        <taxon>Eubacteriales</taxon>
        <taxon>Desulfitobacteriaceae</taxon>
        <taxon>Dehalobacter</taxon>
    </lineage>
</organism>
<dbReference type="InterPro" id="IPR010021">
    <property type="entry name" value="PGPP1/Gep4"/>
</dbReference>
<reference evidence="1 2" key="1">
    <citation type="submission" date="2019-12" db="EMBL/GenBank/DDBJ databases">
        <title>Sequence classification of anaerobic respiratory reductive dehalogenases: First we see many, then we see few.</title>
        <authorList>
            <person name="Molenda O."/>
            <person name="Puentes Jacome L.A."/>
            <person name="Cao X."/>
            <person name="Nesbo C.L."/>
            <person name="Tang S."/>
            <person name="Morson N."/>
            <person name="Patron J."/>
            <person name="Lomheim L."/>
            <person name="Wishart D.S."/>
            <person name="Edwards E.A."/>
        </authorList>
    </citation>
    <scope>NUCLEOTIDE SEQUENCE [LARGE SCALE GENOMIC DNA]</scope>
    <source>
        <strain evidence="1 2">12DCA</strain>
    </source>
</reference>
<protein>
    <submittedName>
        <fullName evidence="1">YqeG family HAD IIIA-type phosphatase</fullName>
    </submittedName>
</protein>
<dbReference type="InterPro" id="IPR006549">
    <property type="entry name" value="HAD-SF_hydro_IIIA"/>
</dbReference>